<dbReference type="Pfam" id="PF18360">
    <property type="entry name" value="hnRNP_Q_AcD"/>
    <property type="match status" value="1"/>
</dbReference>
<dbReference type="EMBL" id="BNCO01000109">
    <property type="protein sequence ID" value="GIL68058.1"/>
    <property type="molecule type" value="Genomic_DNA"/>
</dbReference>
<feature type="compositionally biased region" description="Basic residues" evidence="1">
    <location>
        <begin position="1"/>
        <end position="18"/>
    </location>
</feature>
<keyword evidence="4" id="KW-1185">Reference proteome</keyword>
<name>A0A8J4BSH8_9CHLO</name>
<feature type="compositionally biased region" description="Polar residues" evidence="1">
    <location>
        <begin position="435"/>
        <end position="458"/>
    </location>
</feature>
<feature type="region of interest" description="Disordered" evidence="1">
    <location>
        <begin position="915"/>
        <end position="952"/>
    </location>
</feature>
<evidence type="ECO:0000259" key="2">
    <source>
        <dbReference type="Pfam" id="PF18360"/>
    </source>
</evidence>
<dbReference type="InterPro" id="IPR041337">
    <property type="entry name" value="hnRNP_Q_AcD"/>
</dbReference>
<gene>
    <name evidence="3" type="ORF">Vafri_21349</name>
</gene>
<feature type="domain" description="Heterogeneous nuclear ribonucleoprotein Q acidic" evidence="2">
    <location>
        <begin position="112"/>
        <end position="181"/>
    </location>
</feature>
<accession>A0A8J4BSH8</accession>
<reference evidence="3" key="1">
    <citation type="journal article" date="2021" name="Proc. Natl. Acad. Sci. U.S.A.">
        <title>Three genomes in the algal genus Volvox reveal the fate of a haploid sex-determining region after a transition to homothallism.</title>
        <authorList>
            <person name="Yamamoto K."/>
            <person name="Hamaji T."/>
            <person name="Kawai-Toyooka H."/>
            <person name="Matsuzaki R."/>
            <person name="Takahashi F."/>
            <person name="Nishimura Y."/>
            <person name="Kawachi M."/>
            <person name="Noguchi H."/>
            <person name="Minakuchi Y."/>
            <person name="Umen J.G."/>
            <person name="Toyoda A."/>
            <person name="Nozaki H."/>
        </authorList>
    </citation>
    <scope>NUCLEOTIDE SEQUENCE</scope>
    <source>
        <strain evidence="3">NIES-3780</strain>
    </source>
</reference>
<feature type="compositionally biased region" description="Low complexity" evidence="1">
    <location>
        <begin position="412"/>
        <end position="429"/>
    </location>
</feature>
<feature type="compositionally biased region" description="Pro residues" evidence="1">
    <location>
        <begin position="501"/>
        <end position="514"/>
    </location>
</feature>
<dbReference type="AlphaFoldDB" id="A0A8J4BSH8"/>
<feature type="region of interest" description="Disordered" evidence="1">
    <location>
        <begin position="718"/>
        <end position="758"/>
    </location>
</feature>
<organism evidence="3 4">
    <name type="scientific">Volvox africanus</name>
    <dbReference type="NCBI Taxonomy" id="51714"/>
    <lineage>
        <taxon>Eukaryota</taxon>
        <taxon>Viridiplantae</taxon>
        <taxon>Chlorophyta</taxon>
        <taxon>core chlorophytes</taxon>
        <taxon>Chlorophyceae</taxon>
        <taxon>CS clade</taxon>
        <taxon>Chlamydomonadales</taxon>
        <taxon>Volvocaceae</taxon>
        <taxon>Volvox</taxon>
    </lineage>
</organism>
<dbReference type="CDD" id="cd21039">
    <property type="entry name" value="NURR"/>
    <property type="match status" value="1"/>
</dbReference>
<evidence type="ECO:0000313" key="3">
    <source>
        <dbReference type="EMBL" id="GIL68058.1"/>
    </source>
</evidence>
<feature type="compositionally biased region" description="Low complexity" evidence="1">
    <location>
        <begin position="225"/>
        <end position="244"/>
    </location>
</feature>
<feature type="region of interest" description="Disordered" evidence="1">
    <location>
        <begin position="184"/>
        <end position="523"/>
    </location>
</feature>
<feature type="region of interest" description="Disordered" evidence="1">
    <location>
        <begin position="671"/>
        <end position="692"/>
    </location>
</feature>
<feature type="compositionally biased region" description="Gly residues" evidence="1">
    <location>
        <begin position="463"/>
        <end position="476"/>
    </location>
</feature>
<feature type="compositionally biased region" description="Low complexity" evidence="1">
    <location>
        <begin position="375"/>
        <end position="395"/>
    </location>
</feature>
<evidence type="ECO:0000313" key="4">
    <source>
        <dbReference type="Proteomes" id="UP000747399"/>
    </source>
</evidence>
<feature type="region of interest" description="Disordered" evidence="1">
    <location>
        <begin position="1"/>
        <end position="60"/>
    </location>
</feature>
<feature type="compositionally biased region" description="Low complexity" evidence="1">
    <location>
        <begin position="728"/>
        <end position="755"/>
    </location>
</feature>
<feature type="compositionally biased region" description="Pro residues" evidence="1">
    <location>
        <begin position="396"/>
        <end position="411"/>
    </location>
</feature>
<comment type="caution">
    <text evidence="3">The sequence shown here is derived from an EMBL/GenBank/DDBJ whole genome shotgun (WGS) entry which is preliminary data.</text>
</comment>
<dbReference type="Proteomes" id="UP000747399">
    <property type="component" value="Unassembled WGS sequence"/>
</dbReference>
<protein>
    <recommendedName>
        <fullName evidence="2">Heterogeneous nuclear ribonucleoprotein Q acidic domain-containing protein</fullName>
    </recommendedName>
</protein>
<feature type="compositionally biased region" description="Basic residues" evidence="1">
    <location>
        <begin position="28"/>
        <end position="40"/>
    </location>
</feature>
<sequence length="1145" mass="117458">MGLHSSRSRSRSPKRQRRDRACSGSPRGRSRSPGTKRRFSSRSTSRSRSPPGTYAGRLNNGYSPTRAGVYCGRFMAGGAALGPGRAAAGLVSGNGVSGNGGCVPPLWVTSARLAPQVKMVLEGLYRGGKLGPTDLEYACVEFLELLGPVGGMAVLEEFATLDYFRIRNLTAFFIGICKRVQARAPPPPGRPLRGPDGGSPPPGGGISLRGRTLSRGAAIGGGGAAAAAGPSGGLSVRVVSRSPGAGPGMRRASPPLHFIMEDGSPPPRRWVSKSPPQRRWVSKSPPPRRFESKSPPLRRFNSKSPPRRRWVSRSPPQRRFESKSPLPRRWVSRSPPLRRVGSRSPLQRRWMSRSPPPRRGTSRSPQRRSRRVSEQGNSGSRSRTRSQSPPTSHHQPPLPPPPPPRRSPSPPQQQQQLQQGQNQNQQVQQAAMQIAGSQPNGSAPAFSANTMSTSSRTSASGDKAGGGGGGGEGGAIGVCSSSGAFQGDRVADSTAVARAFVPPPPPPPPPPPLTPEGFRDVDYSVGLSGNRDVAAAPVAVAVDGGGCASCVGGDAAGGSPWPVDAGVVNSAGQGSCAEGKAAGPDRFSEVSAADQLSPVQQQQQQQQQQRLRRQQMWLQQQQQQQQQQQILVQDNRQQLPSELQPEPVAKTGPPAVMSTVVRGKPAQLTAPPTAAAAMGGPVSPSRPHGHVQQVHSGYRSQHGHQPPLGDVLADERARRSGGGASTSATAIPLAAPGTAAPTIPAPASSGTSGSGVRDPEYGISTTRNAELRAADGAVAGMNAAAMQLPCIAGSSAVGAGCGAATADIGRGSEFAFGSGSDDGSGDAEMLFEPAALVDTRLITAIATALQAATASAFTGSGGGSGGLNGSTGGAVAATAAAVLAAGCAYVPDPPVPIGAHPLGGWLGTEVAAETVERGGPGGQGSAAVLKPDLPEHTKPHQEASRDKKPPLKIKQEDHVAALGVSIPAVGEKRSELWKPQEAQAQADGIGGDHCSGWVLGSILTQALAAVAGGSSSGCEGGVLRQAVTEHVKEALKPAWRANKLTRETFKAVAKRAVDRVLGTLPNNGVGSVYDSPNAVATFFSDARREAISRLVEALLQRPAATGNWAGTGASVPPPAISTVVAVAAGGGVSSSTDCAVEGAVP</sequence>
<evidence type="ECO:0000256" key="1">
    <source>
        <dbReference type="SAM" id="MobiDB-lite"/>
    </source>
</evidence>
<feature type="compositionally biased region" description="Basic and acidic residues" evidence="1">
    <location>
        <begin position="932"/>
        <end position="952"/>
    </location>
</feature>
<proteinExistence type="predicted"/>